<dbReference type="InterPro" id="IPR001173">
    <property type="entry name" value="Glyco_trans_2-like"/>
</dbReference>
<feature type="domain" description="Glycosyltransferase 2-like" evidence="1">
    <location>
        <begin position="5"/>
        <end position="44"/>
    </location>
</feature>
<feature type="domain" description="Glycosyltransferase 2-like" evidence="1">
    <location>
        <begin position="63"/>
        <end position="173"/>
    </location>
</feature>
<keyword evidence="2" id="KW-0808">Transferase</keyword>
<dbReference type="PANTHER" id="PTHR43685">
    <property type="entry name" value="GLYCOSYLTRANSFERASE"/>
    <property type="match status" value="1"/>
</dbReference>
<accession>A0ABY7T9K6</accession>
<dbReference type="RefSeq" id="WP_273631442.1">
    <property type="nucleotide sequence ID" value="NZ_CP117167.1"/>
</dbReference>
<organism evidence="2 3">
    <name type="scientific">Mucilaginibacter jinjuensis</name>
    <dbReference type="NCBI Taxonomy" id="1176721"/>
    <lineage>
        <taxon>Bacteria</taxon>
        <taxon>Pseudomonadati</taxon>
        <taxon>Bacteroidota</taxon>
        <taxon>Sphingobacteriia</taxon>
        <taxon>Sphingobacteriales</taxon>
        <taxon>Sphingobacteriaceae</taxon>
        <taxon>Mucilaginibacter</taxon>
    </lineage>
</organism>
<dbReference type="InterPro" id="IPR050834">
    <property type="entry name" value="Glycosyltransf_2"/>
</dbReference>
<keyword evidence="3" id="KW-1185">Reference proteome</keyword>
<dbReference type="Proteomes" id="UP001216139">
    <property type="component" value="Chromosome"/>
</dbReference>
<dbReference type="Pfam" id="PF00535">
    <property type="entry name" value="Glycos_transf_2"/>
    <property type="match status" value="2"/>
</dbReference>
<proteinExistence type="predicted"/>
<evidence type="ECO:0000259" key="1">
    <source>
        <dbReference type="Pfam" id="PF00535"/>
    </source>
</evidence>
<sequence>MKVCAVVVTYNRKELLLRCIKALVAQSRKVDAIYLVDNASTDGTFDYLMTNLLTGIELSKEGDLTWGIINNVKLYLLKLPENTGGAGGFYNGLKNARELNEYDLFWMMDDDGYPSDHCLEMQMKYVNGYDYIMPVSVDIDDHERLSWPVKLKSGKETRNYAELKASWGEVIDFVFPFNGSLLTTKIVDEVGYPKKELFLWGDEYEHYWRCKKAGFNPVTIANAAFYHPANKLDFESIWFGLYRVPVTNVDWRFICLIRNSTYIYWNYTNKFNIVLKGIIYTYYLLLVKRDIKKLSLYFKSVKDGIKGDFTRHKQYFNKK</sequence>
<evidence type="ECO:0000313" key="2">
    <source>
        <dbReference type="EMBL" id="WCT13169.1"/>
    </source>
</evidence>
<reference evidence="2 3" key="1">
    <citation type="submission" date="2023-02" db="EMBL/GenBank/DDBJ databases">
        <title>Genome sequence of Mucilaginibacter jinjuensis strain KACC 16571.</title>
        <authorList>
            <person name="Kim S."/>
            <person name="Heo J."/>
            <person name="Kwon S.-W."/>
        </authorList>
    </citation>
    <scope>NUCLEOTIDE SEQUENCE [LARGE SCALE GENOMIC DNA]</scope>
    <source>
        <strain evidence="2 3">KACC 16571</strain>
    </source>
</reference>
<dbReference type="EC" id="2.4.-.-" evidence="2"/>
<evidence type="ECO:0000313" key="3">
    <source>
        <dbReference type="Proteomes" id="UP001216139"/>
    </source>
</evidence>
<dbReference type="PANTHER" id="PTHR43685:SF2">
    <property type="entry name" value="GLYCOSYLTRANSFERASE 2-LIKE DOMAIN-CONTAINING PROTEIN"/>
    <property type="match status" value="1"/>
</dbReference>
<keyword evidence="2" id="KW-0328">Glycosyltransferase</keyword>
<protein>
    <submittedName>
        <fullName evidence="2">Glycosyltransferase</fullName>
        <ecNumber evidence="2">2.4.-.-</ecNumber>
    </submittedName>
</protein>
<name>A0ABY7T9K6_9SPHI</name>
<dbReference type="SUPFAM" id="SSF53448">
    <property type="entry name" value="Nucleotide-diphospho-sugar transferases"/>
    <property type="match status" value="1"/>
</dbReference>
<dbReference type="InterPro" id="IPR029044">
    <property type="entry name" value="Nucleotide-diphossugar_trans"/>
</dbReference>
<dbReference type="EMBL" id="CP117167">
    <property type="protein sequence ID" value="WCT13169.1"/>
    <property type="molecule type" value="Genomic_DNA"/>
</dbReference>
<gene>
    <name evidence="2" type="ORF">PQO05_04380</name>
</gene>
<dbReference type="Gene3D" id="3.90.550.10">
    <property type="entry name" value="Spore Coat Polysaccharide Biosynthesis Protein SpsA, Chain A"/>
    <property type="match status" value="1"/>
</dbReference>
<dbReference type="GO" id="GO:0016757">
    <property type="term" value="F:glycosyltransferase activity"/>
    <property type="evidence" value="ECO:0007669"/>
    <property type="project" value="UniProtKB-KW"/>
</dbReference>